<dbReference type="CDD" id="cd01651">
    <property type="entry name" value="RT_G2_intron"/>
    <property type="match status" value="1"/>
</dbReference>
<accession>U2LB78</accession>
<dbReference type="InterPro" id="IPR024937">
    <property type="entry name" value="Domain_X"/>
</dbReference>
<feature type="domain" description="Reverse transcriptase" evidence="1">
    <location>
        <begin position="73"/>
        <end position="367"/>
    </location>
</feature>
<evidence type="ECO:0000313" key="3">
    <source>
        <dbReference type="Proteomes" id="UP000016662"/>
    </source>
</evidence>
<dbReference type="Pfam" id="PF00078">
    <property type="entry name" value="RVT_1"/>
    <property type="match status" value="2"/>
</dbReference>
<comment type="caution">
    <text evidence="2">The sequence shown here is derived from an EMBL/GenBank/DDBJ whole genome shotgun (WGS) entry which is preliminary data.</text>
</comment>
<sequence>MAEMQPTTEILTRISKNSLNNKDEVFTRLFRYLLREDIWFEAYRNLYANNGASTKGVNDDTADGFSERKIQKITEQLKNGKFNPTPVRRTYIQKKNSDKMRPLGIPTFTDKLVQEAVRMILEAVYEPIFHECSHGFRPNRSCHTALKSLRMKFTGAKWFIEGDIKGCFDNINHDVLIGILNKKIKDARLIQLIQQFLKAGYLEDWIYHRTYSGTPQGGIISPILANIYLHELDKFVENLKEEFDKPSKEKYTLEYRKAKYQTEKARKAIRECDPQDYERKKQLIKNLKAVRSVQLKTPCKSQTDKKIQYIRYADDFILSVNGSREECIEIKKKLSQYISEVLKMQLSDEKTLITHSSNHARFLGYDISVRRNAKIKSKNGGVSLRTLNNKVELLIPLKEKINRFMFDKGVIFQKKDGSLFPTHRSYMIHMSDLEIISTYNSELRGICNYYNLASNYCQLRYFAYLMEYSCLKTLAAKHNTKISKIIAKFKDGKGGWGIPYETKSGKKRCYFAKYSDCKDSKDGTDNISNAAVIYGYSRNTLEERLKAKVCELCGDTNAEYYEIHHVHKVKDLKGKNDWERAMIAKRRKTLVLCRNCHHKVHNQ</sequence>
<dbReference type="PANTHER" id="PTHR34047:SF8">
    <property type="entry name" value="PROTEIN YKFC"/>
    <property type="match status" value="1"/>
</dbReference>
<dbReference type="HOGENOM" id="CLU_013584_3_1_9"/>
<dbReference type="SUPFAM" id="SSF56672">
    <property type="entry name" value="DNA/RNA polymerases"/>
    <property type="match status" value="1"/>
</dbReference>
<dbReference type="InterPro" id="IPR000477">
    <property type="entry name" value="RT_dom"/>
</dbReference>
<dbReference type="InterPro" id="IPR043502">
    <property type="entry name" value="DNA/RNA_pol_sf"/>
</dbReference>
<dbReference type="PROSITE" id="PS50878">
    <property type="entry name" value="RT_POL"/>
    <property type="match status" value="1"/>
</dbReference>
<proteinExistence type="predicted"/>
<dbReference type="InterPro" id="IPR049030">
    <property type="entry name" value="AI2M-like_HNH"/>
</dbReference>
<dbReference type="Pfam" id="PF01348">
    <property type="entry name" value="Intron_maturas2"/>
    <property type="match status" value="1"/>
</dbReference>
<organism evidence="2 3">
    <name type="scientific">Ruminococcus callidus ATCC 27760</name>
    <dbReference type="NCBI Taxonomy" id="411473"/>
    <lineage>
        <taxon>Bacteria</taxon>
        <taxon>Bacillati</taxon>
        <taxon>Bacillota</taxon>
        <taxon>Clostridia</taxon>
        <taxon>Eubacteriales</taxon>
        <taxon>Oscillospiraceae</taxon>
        <taxon>Ruminococcus</taxon>
    </lineage>
</organism>
<dbReference type="STRING" id="411473.RUMCAL_03452"/>
<evidence type="ECO:0000313" key="2">
    <source>
        <dbReference type="EMBL" id="ERJ86739.1"/>
    </source>
</evidence>
<keyword evidence="3" id="KW-1185">Reference proteome</keyword>
<dbReference type="PATRIC" id="fig|411473.3.peg.2896"/>
<dbReference type="EMBL" id="AWVF01000467">
    <property type="protein sequence ID" value="ERJ86739.1"/>
    <property type="molecule type" value="Genomic_DNA"/>
</dbReference>
<dbReference type="InterPro" id="IPR003615">
    <property type="entry name" value="HNH_nuc"/>
</dbReference>
<dbReference type="AlphaFoldDB" id="U2LB78"/>
<dbReference type="InterPro" id="IPR051083">
    <property type="entry name" value="GrpII_Intron_Splice-Mob/Def"/>
</dbReference>
<dbReference type="GO" id="GO:0006397">
    <property type="term" value="P:mRNA processing"/>
    <property type="evidence" value="ECO:0007669"/>
    <property type="project" value="InterPro"/>
</dbReference>
<dbReference type="PANTHER" id="PTHR34047">
    <property type="entry name" value="NUCLEAR INTRON MATURASE 1, MITOCHONDRIAL-RELATED"/>
    <property type="match status" value="1"/>
</dbReference>
<evidence type="ECO:0000259" key="1">
    <source>
        <dbReference type="PROSITE" id="PS50878"/>
    </source>
</evidence>
<dbReference type="Proteomes" id="UP000016662">
    <property type="component" value="Unassembled WGS sequence"/>
</dbReference>
<name>U2LB78_9FIRM</name>
<dbReference type="Pfam" id="PF21368">
    <property type="entry name" value="AI2M-like_HNH"/>
    <property type="match status" value="1"/>
</dbReference>
<dbReference type="CDD" id="cd00085">
    <property type="entry name" value="HNHc"/>
    <property type="match status" value="1"/>
</dbReference>
<gene>
    <name evidence="2" type="ORF">RUMCAL_03452</name>
</gene>
<protein>
    <submittedName>
        <fullName evidence="2">Group II intron-encoded protein LtrA</fullName>
    </submittedName>
</protein>
<reference evidence="2 3" key="1">
    <citation type="submission" date="2013-07" db="EMBL/GenBank/DDBJ databases">
        <authorList>
            <person name="Weinstock G."/>
            <person name="Sodergren E."/>
            <person name="Wylie T."/>
            <person name="Fulton L."/>
            <person name="Fulton R."/>
            <person name="Fronick C."/>
            <person name="O'Laughlin M."/>
            <person name="Godfrey J."/>
            <person name="Miner T."/>
            <person name="Herter B."/>
            <person name="Appelbaum E."/>
            <person name="Cordes M."/>
            <person name="Lek S."/>
            <person name="Wollam A."/>
            <person name="Pepin K.H."/>
            <person name="Palsikar V.B."/>
            <person name="Mitreva M."/>
            <person name="Wilson R.K."/>
        </authorList>
    </citation>
    <scope>NUCLEOTIDE SEQUENCE [LARGE SCALE GENOMIC DNA]</scope>
    <source>
        <strain evidence="2 3">ATCC 27760</strain>
    </source>
</reference>
<dbReference type="eggNOG" id="COG3344">
    <property type="taxonomic scope" value="Bacteria"/>
</dbReference>